<evidence type="ECO:0000256" key="7">
    <source>
        <dbReference type="ARBA" id="ARBA00022882"/>
    </source>
</evidence>
<evidence type="ECO:0000256" key="6">
    <source>
        <dbReference type="ARBA" id="ARBA00022826"/>
    </source>
</evidence>
<keyword evidence="7" id="KW-0851">Voltage-gated channel</keyword>
<dbReference type="Pfam" id="PF00520">
    <property type="entry name" value="Ion_trans"/>
    <property type="match status" value="1"/>
</dbReference>
<keyword evidence="8" id="KW-0630">Potassium</keyword>
<dbReference type="Gene3D" id="1.10.287.70">
    <property type="match status" value="1"/>
</dbReference>
<feature type="transmembrane region" description="Helical" evidence="13">
    <location>
        <begin position="220"/>
        <end position="241"/>
    </location>
</feature>
<evidence type="ECO:0000256" key="9">
    <source>
        <dbReference type="ARBA" id="ARBA00022989"/>
    </source>
</evidence>
<keyword evidence="9 13" id="KW-1133">Transmembrane helix</keyword>
<feature type="domain" description="Ion transport" evidence="14">
    <location>
        <begin position="57"/>
        <end position="308"/>
    </location>
</feature>
<organism evidence="15 16">
    <name type="scientific">Parascaris univalens</name>
    <name type="common">Nematode worm</name>
    <dbReference type="NCBI Taxonomy" id="6257"/>
    <lineage>
        <taxon>Eukaryota</taxon>
        <taxon>Metazoa</taxon>
        <taxon>Ecdysozoa</taxon>
        <taxon>Nematoda</taxon>
        <taxon>Chromadorea</taxon>
        <taxon>Rhabditida</taxon>
        <taxon>Spirurina</taxon>
        <taxon>Ascaridomorpha</taxon>
        <taxon>Ascaridoidea</taxon>
        <taxon>Ascarididae</taxon>
        <taxon>Parascaris</taxon>
    </lineage>
</organism>
<dbReference type="PANTHER" id="PTHR11537">
    <property type="entry name" value="VOLTAGE-GATED POTASSIUM CHANNEL"/>
    <property type="match status" value="1"/>
</dbReference>
<evidence type="ECO:0000256" key="4">
    <source>
        <dbReference type="ARBA" id="ARBA00022538"/>
    </source>
</evidence>
<keyword evidence="5 13" id="KW-0812">Transmembrane</keyword>
<name>A0A915AV17_PARUN</name>
<protein>
    <submittedName>
        <fullName evidence="16">Potassium channel tetramerisation-type BTB domain-containing protein</fullName>
    </submittedName>
</protein>
<keyword evidence="12" id="KW-0407">Ion channel</keyword>
<evidence type="ECO:0000256" key="13">
    <source>
        <dbReference type="SAM" id="Phobius"/>
    </source>
</evidence>
<keyword evidence="10" id="KW-0406">Ion transport</keyword>
<dbReference type="GO" id="GO:0005251">
    <property type="term" value="F:delayed rectifier potassium channel activity"/>
    <property type="evidence" value="ECO:0007669"/>
    <property type="project" value="TreeGrafter"/>
</dbReference>
<keyword evidence="3" id="KW-1003">Cell membrane</keyword>
<accession>A0A915AV17</accession>
<evidence type="ECO:0000256" key="12">
    <source>
        <dbReference type="ARBA" id="ARBA00023303"/>
    </source>
</evidence>
<evidence type="ECO:0000313" key="15">
    <source>
        <dbReference type="Proteomes" id="UP000887569"/>
    </source>
</evidence>
<comment type="subcellular location">
    <subcellularLocation>
        <location evidence="1">Cell membrane</location>
        <topology evidence="1">Multi-pass membrane protein</topology>
    </subcellularLocation>
</comment>
<feature type="transmembrane region" description="Helical" evidence="13">
    <location>
        <begin position="12"/>
        <end position="33"/>
    </location>
</feature>
<dbReference type="PRINTS" id="PR01491">
    <property type="entry name" value="KVCHANNEL"/>
</dbReference>
<dbReference type="AlphaFoldDB" id="A0A915AV17"/>
<dbReference type="PANTHER" id="PTHR11537:SF262">
    <property type="entry name" value="BTB DOMAIN-CONTAINING PROTEIN"/>
    <property type="match status" value="1"/>
</dbReference>
<evidence type="ECO:0000313" key="16">
    <source>
        <dbReference type="WBParaSite" id="PgR016_g093_t03"/>
    </source>
</evidence>
<keyword evidence="11 13" id="KW-0472">Membrane</keyword>
<evidence type="ECO:0000256" key="1">
    <source>
        <dbReference type="ARBA" id="ARBA00004651"/>
    </source>
</evidence>
<feature type="transmembrane region" description="Helical" evidence="13">
    <location>
        <begin position="281"/>
        <end position="302"/>
    </location>
</feature>
<keyword evidence="6" id="KW-0631">Potassium channel</keyword>
<proteinExistence type="predicted"/>
<feature type="transmembrane region" description="Helical" evidence="13">
    <location>
        <begin position="54"/>
        <end position="78"/>
    </location>
</feature>
<keyword evidence="4" id="KW-0633">Potassium transport</keyword>
<feature type="transmembrane region" description="Helical" evidence="13">
    <location>
        <begin position="143"/>
        <end position="161"/>
    </location>
</feature>
<dbReference type="InterPro" id="IPR003971">
    <property type="entry name" value="K_chnl_volt-dep_Kv5/Kv9"/>
</dbReference>
<sequence length="330" mass="36210">MFVSTNLTMNFTIGVFPMIIYHHVAGVIAIQPFDAPQTVRMRVRKFCEGDGSMASTLFSFASISFVLISVFGLVFGSIHEFQQPIVKVGSKSRQANLSEINGGNSQVIWEPMPIFGHIETVCIVWFTLEYLLRLTVASNRLQFIFAVMNIVDLLAIIPFYLEISLTICGIDFASLSDIKGALLVVRVLRVLRVVRILKLGRYSSGMRTFALTLKSSARQLGMMGMVLSTGVVFFSTLLYFVEKDEAGTPFTSIPAAFWWAIVTMTTVGYGDYVPVTVPGKLIASGAILSGVLVLALPITIIVDNFMKVSGNANPNSMFPTQQPQVSNAYS</sequence>
<dbReference type="SUPFAM" id="SSF81324">
    <property type="entry name" value="Voltage-gated potassium channels"/>
    <property type="match status" value="1"/>
</dbReference>
<evidence type="ECO:0000256" key="10">
    <source>
        <dbReference type="ARBA" id="ARBA00023065"/>
    </source>
</evidence>
<dbReference type="InterPro" id="IPR003968">
    <property type="entry name" value="K_chnl_volt-dep_Kv"/>
</dbReference>
<dbReference type="GO" id="GO:0008076">
    <property type="term" value="C:voltage-gated potassium channel complex"/>
    <property type="evidence" value="ECO:0007669"/>
    <property type="project" value="InterPro"/>
</dbReference>
<dbReference type="FunFam" id="1.10.287.70:FF:000005">
    <property type="entry name" value="potassium voltage-gated channel subfamily G member 1"/>
    <property type="match status" value="1"/>
</dbReference>
<dbReference type="GO" id="GO:0001508">
    <property type="term" value="P:action potential"/>
    <property type="evidence" value="ECO:0007669"/>
    <property type="project" value="TreeGrafter"/>
</dbReference>
<keyword evidence="15" id="KW-1185">Reference proteome</keyword>
<evidence type="ECO:0000256" key="8">
    <source>
        <dbReference type="ARBA" id="ARBA00022958"/>
    </source>
</evidence>
<dbReference type="PRINTS" id="PR01494">
    <property type="entry name" value="KV9CHANNEL"/>
</dbReference>
<dbReference type="PRINTS" id="PR00169">
    <property type="entry name" value="KCHANNEL"/>
</dbReference>
<evidence type="ECO:0000259" key="14">
    <source>
        <dbReference type="Pfam" id="PF00520"/>
    </source>
</evidence>
<reference evidence="16" key="1">
    <citation type="submission" date="2022-11" db="UniProtKB">
        <authorList>
            <consortium name="WormBaseParasite"/>
        </authorList>
    </citation>
    <scope>IDENTIFICATION</scope>
</reference>
<dbReference type="WBParaSite" id="PgR016_g093_t03">
    <property type="protein sequence ID" value="PgR016_g093_t03"/>
    <property type="gene ID" value="PgR016_g093"/>
</dbReference>
<evidence type="ECO:0000256" key="11">
    <source>
        <dbReference type="ARBA" id="ARBA00023136"/>
    </source>
</evidence>
<dbReference type="InterPro" id="IPR005821">
    <property type="entry name" value="Ion_trans_dom"/>
</dbReference>
<evidence type="ECO:0000256" key="2">
    <source>
        <dbReference type="ARBA" id="ARBA00022448"/>
    </source>
</evidence>
<evidence type="ECO:0000256" key="5">
    <source>
        <dbReference type="ARBA" id="ARBA00022692"/>
    </source>
</evidence>
<feature type="transmembrane region" description="Helical" evidence="13">
    <location>
        <begin position="247"/>
        <end position="269"/>
    </location>
</feature>
<evidence type="ECO:0000256" key="3">
    <source>
        <dbReference type="ARBA" id="ARBA00022475"/>
    </source>
</evidence>
<dbReference type="Proteomes" id="UP000887569">
    <property type="component" value="Unplaced"/>
</dbReference>
<dbReference type="Gene3D" id="1.20.120.350">
    <property type="entry name" value="Voltage-gated potassium channels. Chain C"/>
    <property type="match status" value="1"/>
</dbReference>
<dbReference type="InterPro" id="IPR027359">
    <property type="entry name" value="Volt_channel_dom_sf"/>
</dbReference>
<keyword evidence="2" id="KW-0813">Transport</keyword>
<dbReference type="InterPro" id="IPR028325">
    <property type="entry name" value="VG_K_chnl"/>
</dbReference>